<gene>
    <name evidence="4" type="ORF">RT717_17260</name>
</gene>
<evidence type="ECO:0000259" key="3">
    <source>
        <dbReference type="Pfam" id="PF06414"/>
    </source>
</evidence>
<evidence type="ECO:0000313" key="4">
    <source>
        <dbReference type="EMBL" id="WOK04834.1"/>
    </source>
</evidence>
<reference evidence="4 5" key="1">
    <citation type="journal article" date="2023" name="Microbiol. Resour. Announc.">
        <title>Complete Genome Sequence of Imperialibacter roseus strain P4T.</title>
        <authorList>
            <person name="Tizabi D.R."/>
            <person name="Bachvaroff T."/>
            <person name="Hill R.T."/>
        </authorList>
    </citation>
    <scope>NUCLEOTIDE SEQUENCE [LARGE SCALE GENOMIC DNA]</scope>
    <source>
        <strain evidence="4 5">P4T</strain>
    </source>
</reference>
<proteinExistence type="predicted"/>
<feature type="domain" description="Zeta toxin" evidence="3">
    <location>
        <begin position="7"/>
        <end position="173"/>
    </location>
</feature>
<dbReference type="Pfam" id="PF06414">
    <property type="entry name" value="Zeta_toxin"/>
    <property type="match status" value="1"/>
</dbReference>
<sequence length="210" mass="24131">MLQKKSEFSSSPFFIVIAGPNGAGKSTTSKEILRPYEIEAFDWDKEFQSVWRKFDFDPLLAEGIRESINSKFESYLSHSFSQDKSVAYETNFHSEYNIQLAKKAKKLGYATILYFLALTDPTIAIQRVQERVRKGGHAVSESTIRERFTRGLQIFDDKAISAFDRIALYNSSNSFELQFVIEDQMPIFIKDIDNDLITLLPNLKALLGYR</sequence>
<dbReference type="InterPro" id="IPR027417">
    <property type="entry name" value="P-loop_NTPase"/>
</dbReference>
<dbReference type="SUPFAM" id="SSF52540">
    <property type="entry name" value="P-loop containing nucleoside triphosphate hydrolases"/>
    <property type="match status" value="1"/>
</dbReference>
<dbReference type="InterPro" id="IPR010488">
    <property type="entry name" value="Zeta_toxin_domain"/>
</dbReference>
<keyword evidence="5" id="KW-1185">Reference proteome</keyword>
<keyword evidence="2" id="KW-0067">ATP-binding</keyword>
<keyword evidence="1" id="KW-0547">Nucleotide-binding</keyword>
<dbReference type="EMBL" id="CP136051">
    <property type="protein sequence ID" value="WOK04834.1"/>
    <property type="molecule type" value="Genomic_DNA"/>
</dbReference>
<dbReference type="PANTHER" id="PTHR39206:SF1">
    <property type="entry name" value="SLL8004 PROTEIN"/>
    <property type="match status" value="1"/>
</dbReference>
<evidence type="ECO:0000256" key="2">
    <source>
        <dbReference type="ARBA" id="ARBA00022840"/>
    </source>
</evidence>
<organism evidence="4 5">
    <name type="scientific">Imperialibacter roseus</name>
    <dbReference type="NCBI Taxonomy" id="1324217"/>
    <lineage>
        <taxon>Bacteria</taxon>
        <taxon>Pseudomonadati</taxon>
        <taxon>Bacteroidota</taxon>
        <taxon>Cytophagia</taxon>
        <taxon>Cytophagales</taxon>
        <taxon>Flammeovirgaceae</taxon>
        <taxon>Imperialibacter</taxon>
    </lineage>
</organism>
<evidence type="ECO:0000256" key="1">
    <source>
        <dbReference type="ARBA" id="ARBA00022741"/>
    </source>
</evidence>
<dbReference type="Gene3D" id="3.40.50.300">
    <property type="entry name" value="P-loop containing nucleotide triphosphate hydrolases"/>
    <property type="match status" value="1"/>
</dbReference>
<name>A0ABZ0IIG2_9BACT</name>
<accession>A0ABZ0IIG2</accession>
<protein>
    <submittedName>
        <fullName evidence="4">Zeta toxin family protein</fullName>
    </submittedName>
</protein>
<dbReference type="PANTHER" id="PTHR39206">
    <property type="entry name" value="SLL8004 PROTEIN"/>
    <property type="match status" value="1"/>
</dbReference>
<evidence type="ECO:0000313" key="5">
    <source>
        <dbReference type="Proteomes" id="UP001302349"/>
    </source>
</evidence>
<dbReference type="RefSeq" id="WP_317487634.1">
    <property type="nucleotide sequence ID" value="NZ_CP136051.1"/>
</dbReference>
<dbReference type="Proteomes" id="UP001302349">
    <property type="component" value="Chromosome"/>
</dbReference>